<comment type="caution">
    <text evidence="1">The sequence shown here is derived from an EMBL/GenBank/DDBJ whole genome shotgun (WGS) entry which is preliminary data.</text>
</comment>
<name>A0ABT9IXN9_9BACL</name>
<dbReference type="RefSeq" id="WP_305991294.1">
    <property type="nucleotide sequence ID" value="NZ_JAVAMP010000002.1"/>
</dbReference>
<sequence length="63" mass="7780">MGCNYPKCNEKSSKRCTLVHLCQQHYEMIDKETNDYYRPTQEMKYEERKHFNQIKHLIPWRAS</sequence>
<protein>
    <recommendedName>
        <fullName evidence="3">HNH endonuclease</fullName>
    </recommendedName>
</protein>
<reference evidence="1 2" key="1">
    <citation type="submission" date="2023-08" db="EMBL/GenBank/DDBJ databases">
        <authorList>
            <person name="Park J.-S."/>
        </authorList>
    </citation>
    <scope>NUCLEOTIDE SEQUENCE [LARGE SCALE GENOMIC DNA]</scope>
    <source>
        <strain evidence="1 2">2205SS18-9</strain>
    </source>
</reference>
<keyword evidence="2" id="KW-1185">Reference proteome</keyword>
<organism evidence="1 2">
    <name type="scientific">Chengkuizengella axinellae</name>
    <dbReference type="NCBI Taxonomy" id="3064388"/>
    <lineage>
        <taxon>Bacteria</taxon>
        <taxon>Bacillati</taxon>
        <taxon>Bacillota</taxon>
        <taxon>Bacilli</taxon>
        <taxon>Bacillales</taxon>
        <taxon>Paenibacillaceae</taxon>
        <taxon>Chengkuizengella</taxon>
    </lineage>
</organism>
<proteinExistence type="predicted"/>
<evidence type="ECO:0008006" key="3">
    <source>
        <dbReference type="Google" id="ProtNLM"/>
    </source>
</evidence>
<dbReference type="Proteomes" id="UP001231941">
    <property type="component" value="Unassembled WGS sequence"/>
</dbReference>
<gene>
    <name evidence="1" type="ORF">Q5Y73_07795</name>
</gene>
<evidence type="ECO:0000313" key="2">
    <source>
        <dbReference type="Proteomes" id="UP001231941"/>
    </source>
</evidence>
<accession>A0ABT9IXN9</accession>
<evidence type="ECO:0000313" key="1">
    <source>
        <dbReference type="EMBL" id="MDP5274003.1"/>
    </source>
</evidence>
<dbReference type="EMBL" id="JAVAMP010000002">
    <property type="protein sequence ID" value="MDP5274003.1"/>
    <property type="molecule type" value="Genomic_DNA"/>
</dbReference>